<reference evidence="1 2" key="1">
    <citation type="submission" date="2017-06" db="EMBL/GenBank/DDBJ databases">
        <authorList>
            <person name="Kim H.J."/>
            <person name="Triplett B.A."/>
        </authorList>
    </citation>
    <scope>NUCLEOTIDE SEQUENCE [LARGE SCALE GENOMIC DNA]</scope>
</reference>
<dbReference type="KEGG" id="vg:40088388"/>
<proteinExistence type="predicted"/>
<sequence>MNAIKGFTAVDNFPTVPVQVRVVVYYLEGFNCWVVDIQHKNKLDEWYSDSDPFRSTDKKDCLDYYEELKTDKVYTNLVEIIP</sequence>
<organism evidence="1 2">
    <name type="scientific">Agrobacterium phage Atu_ph07</name>
    <dbReference type="NCBI Taxonomy" id="2024264"/>
    <lineage>
        <taxon>Viruses</taxon>
        <taxon>Duplodnaviria</taxon>
        <taxon>Heunggongvirae</taxon>
        <taxon>Uroviricota</taxon>
        <taxon>Caudoviricetes</taxon>
        <taxon>Polybotosvirus</taxon>
        <taxon>Polybotosvirus Atuph07</taxon>
    </lineage>
</organism>
<dbReference type="EMBL" id="MF403008">
    <property type="protein sequence ID" value="AUZ95144.1"/>
    <property type="molecule type" value="Genomic_DNA"/>
</dbReference>
<dbReference type="Proteomes" id="UP000223025">
    <property type="component" value="Segment"/>
</dbReference>
<dbReference type="RefSeq" id="YP_009612050.1">
    <property type="nucleotide sequence ID" value="NC_042013.1"/>
</dbReference>
<evidence type="ECO:0000313" key="1">
    <source>
        <dbReference type="EMBL" id="AUZ95144.1"/>
    </source>
</evidence>
<name>A0A2L0V022_9CAUD</name>
<keyword evidence="2" id="KW-1185">Reference proteome</keyword>
<accession>A0A2L0V022</accession>
<dbReference type="GeneID" id="40088388"/>
<evidence type="ECO:0000313" key="2">
    <source>
        <dbReference type="Proteomes" id="UP000223025"/>
    </source>
</evidence>
<protein>
    <submittedName>
        <fullName evidence="1">Uncharacterized protein</fullName>
    </submittedName>
</protein>